<protein>
    <recommendedName>
        <fullName evidence="1">F5/8 type C domain-containing protein</fullName>
    </recommendedName>
</protein>
<dbReference type="CDD" id="cd00057">
    <property type="entry name" value="FA58C"/>
    <property type="match status" value="1"/>
</dbReference>
<dbReference type="PROSITE" id="PS50022">
    <property type="entry name" value="FA58C_3"/>
    <property type="match status" value="1"/>
</dbReference>
<evidence type="ECO:0000259" key="1">
    <source>
        <dbReference type="PROSITE" id="PS50022"/>
    </source>
</evidence>
<dbReference type="RefSeq" id="XP_038054958.1">
    <property type="nucleotide sequence ID" value="XM_038199030.1"/>
</dbReference>
<reference evidence="2" key="1">
    <citation type="submission" date="2022-11" db="UniProtKB">
        <authorList>
            <consortium name="EnsemblMetazoa"/>
        </authorList>
    </citation>
    <scope>IDENTIFICATION</scope>
</reference>
<dbReference type="Pfam" id="PF00754">
    <property type="entry name" value="F5_F8_type_C"/>
    <property type="match status" value="1"/>
</dbReference>
<dbReference type="AlphaFoldDB" id="A0A913ZT74"/>
<sequence length="213" mass="24075">MDCVASKMRACWIGVPPKPDGNNTDLRHLMKQLMESPIVRRRCPRRCGVLGELDSPPDGCSNPHTLGIEDGTIPDENFRASDSNDVNLPEMARLNAPTYWSPKFQDAYRWIEVDLIQTTRVSGIITQGQQLEFTSFLVSKFKVSYQSTPSSYEYVRTGNGDIQVFDGGDIKSASTPHTNYFNQSVMASVFRIYPQEWIVVIALRFELLQCSQD</sequence>
<dbReference type="Gene3D" id="2.60.120.260">
    <property type="entry name" value="Galactose-binding domain-like"/>
    <property type="match status" value="1"/>
</dbReference>
<dbReference type="PANTHER" id="PTHR24543:SF325">
    <property type="entry name" value="F5_8 TYPE C DOMAIN-CONTAINING PROTEIN"/>
    <property type="match status" value="1"/>
</dbReference>
<keyword evidence="3" id="KW-1185">Reference proteome</keyword>
<name>A0A913ZT74_PATMI</name>
<dbReference type="InterPro" id="IPR008979">
    <property type="entry name" value="Galactose-bd-like_sf"/>
</dbReference>
<proteinExistence type="predicted"/>
<dbReference type="GeneID" id="119727166"/>
<organism evidence="2 3">
    <name type="scientific">Patiria miniata</name>
    <name type="common">Bat star</name>
    <name type="synonym">Asterina miniata</name>
    <dbReference type="NCBI Taxonomy" id="46514"/>
    <lineage>
        <taxon>Eukaryota</taxon>
        <taxon>Metazoa</taxon>
        <taxon>Echinodermata</taxon>
        <taxon>Eleutherozoa</taxon>
        <taxon>Asterozoa</taxon>
        <taxon>Asteroidea</taxon>
        <taxon>Valvatacea</taxon>
        <taxon>Valvatida</taxon>
        <taxon>Asterinidae</taxon>
        <taxon>Patiria</taxon>
    </lineage>
</organism>
<dbReference type="EnsemblMetazoa" id="XM_038199030.1">
    <property type="protein sequence ID" value="XP_038054958.1"/>
    <property type="gene ID" value="LOC119727166"/>
</dbReference>
<dbReference type="OMA" id="ECKEYQG"/>
<evidence type="ECO:0000313" key="2">
    <source>
        <dbReference type="EnsemblMetazoa" id="XP_038054958.1"/>
    </source>
</evidence>
<evidence type="ECO:0000313" key="3">
    <source>
        <dbReference type="Proteomes" id="UP000887568"/>
    </source>
</evidence>
<dbReference type="PANTHER" id="PTHR24543">
    <property type="entry name" value="MULTICOPPER OXIDASE-RELATED"/>
    <property type="match status" value="1"/>
</dbReference>
<dbReference type="InterPro" id="IPR000421">
    <property type="entry name" value="FA58C"/>
</dbReference>
<dbReference type="OrthoDB" id="441660at2759"/>
<accession>A0A913ZT74</accession>
<dbReference type="Proteomes" id="UP000887568">
    <property type="component" value="Unplaced"/>
</dbReference>
<feature type="domain" description="F5/8 type C" evidence="1">
    <location>
        <begin position="60"/>
        <end position="210"/>
    </location>
</feature>
<dbReference type="SUPFAM" id="SSF49785">
    <property type="entry name" value="Galactose-binding domain-like"/>
    <property type="match status" value="1"/>
</dbReference>
<dbReference type="SMART" id="SM00231">
    <property type="entry name" value="FA58C"/>
    <property type="match status" value="1"/>
</dbReference>